<dbReference type="OrthoDB" id="1186042at2"/>
<feature type="chain" id="PRO_5017946447" evidence="1">
    <location>
        <begin position="25"/>
        <end position="239"/>
    </location>
</feature>
<sequence length="239" mass="27612">MNKPNLQLCCFLFLAAVFLQEAVAQGNLKLNLDAGVTYNSLDYNLSNRVDSRYNGRWGLAANLSLEYRFYDSFFVSGGVSFMQHNFEFERTGSREGWYTKSRNNYLSIPVLVGAYLINNPFKEEGLWLRVAGGAYTGYWLSMNRKGQYPVFSELQWDGSFPLSEKVRERYDFKRNENQLNRIHYGLQGQLQAGYSFGKYGIYASYSYLYGLSGLQKNNVNDRDMFHKTSMINIGISRNF</sequence>
<feature type="domain" description="Outer membrane protein beta-barrel" evidence="2">
    <location>
        <begin position="24"/>
        <end position="213"/>
    </location>
</feature>
<dbReference type="Proteomes" id="UP000267469">
    <property type="component" value="Unassembled WGS sequence"/>
</dbReference>
<dbReference type="InterPro" id="IPR025665">
    <property type="entry name" value="Beta-barrel_OMP_2"/>
</dbReference>
<accession>A0A3N0DQM2</accession>
<feature type="signal peptide" evidence="1">
    <location>
        <begin position="1"/>
        <end position="24"/>
    </location>
</feature>
<keyword evidence="1" id="KW-0732">Signal</keyword>
<dbReference type="Pfam" id="PF13568">
    <property type="entry name" value="OMP_b-brl_2"/>
    <property type="match status" value="1"/>
</dbReference>
<dbReference type="AlphaFoldDB" id="A0A3N0DQM2"/>
<organism evidence="3 4">
    <name type="scientific">Sinomicrobium pectinilyticum</name>
    <dbReference type="NCBI Taxonomy" id="1084421"/>
    <lineage>
        <taxon>Bacteria</taxon>
        <taxon>Pseudomonadati</taxon>
        <taxon>Bacteroidota</taxon>
        <taxon>Flavobacteriia</taxon>
        <taxon>Flavobacteriales</taxon>
        <taxon>Flavobacteriaceae</taxon>
        <taxon>Sinomicrobium</taxon>
    </lineage>
</organism>
<keyword evidence="4" id="KW-1185">Reference proteome</keyword>
<reference evidence="3 4" key="1">
    <citation type="submission" date="2018-10" db="EMBL/GenBank/DDBJ databases">
        <title>Sinomicrobium pectinilyticum sp. nov., a pectinase-producing bacterium isolated from alkaline and saline soil, and emended description of the genus Sinomicrobium.</title>
        <authorList>
            <person name="Cheng B."/>
            <person name="Li C."/>
            <person name="Lai Q."/>
            <person name="Du M."/>
            <person name="Shao Z."/>
            <person name="Xu P."/>
            <person name="Yang C."/>
        </authorList>
    </citation>
    <scope>NUCLEOTIDE SEQUENCE [LARGE SCALE GENOMIC DNA]</scope>
    <source>
        <strain evidence="3 4">5DNS001</strain>
    </source>
</reference>
<gene>
    <name evidence="3" type="ORF">ED312_20300</name>
</gene>
<dbReference type="EMBL" id="RJTM01000154">
    <property type="protein sequence ID" value="RNL77934.1"/>
    <property type="molecule type" value="Genomic_DNA"/>
</dbReference>
<evidence type="ECO:0000313" key="4">
    <source>
        <dbReference type="Proteomes" id="UP000267469"/>
    </source>
</evidence>
<comment type="caution">
    <text evidence="3">The sequence shown here is derived from an EMBL/GenBank/DDBJ whole genome shotgun (WGS) entry which is preliminary data.</text>
</comment>
<protein>
    <submittedName>
        <fullName evidence="3">PorT family protein</fullName>
    </submittedName>
</protein>
<evidence type="ECO:0000259" key="2">
    <source>
        <dbReference type="Pfam" id="PF13568"/>
    </source>
</evidence>
<name>A0A3N0DQM2_SINP1</name>
<evidence type="ECO:0000313" key="3">
    <source>
        <dbReference type="EMBL" id="RNL77934.1"/>
    </source>
</evidence>
<proteinExistence type="predicted"/>
<evidence type="ECO:0000256" key="1">
    <source>
        <dbReference type="SAM" id="SignalP"/>
    </source>
</evidence>
<dbReference type="RefSeq" id="WP_123217854.1">
    <property type="nucleotide sequence ID" value="NZ_RJTM01000154.1"/>
</dbReference>